<proteinExistence type="predicted"/>
<dbReference type="RefSeq" id="WP_085253014.1">
    <property type="nucleotide sequence ID" value="NZ_CAJMWJ010000001.1"/>
</dbReference>
<dbReference type="OrthoDB" id="4764211at2"/>
<accession>A0A1X2BE59</accession>
<evidence type="ECO:0008006" key="5">
    <source>
        <dbReference type="Google" id="ProtNLM"/>
    </source>
</evidence>
<reference evidence="3 4" key="1">
    <citation type="submission" date="2016-01" db="EMBL/GenBank/DDBJ databases">
        <title>The new phylogeny of the genus Mycobacterium.</title>
        <authorList>
            <person name="Tarcisio F."/>
            <person name="Conor M."/>
            <person name="Antonella G."/>
            <person name="Elisabetta G."/>
            <person name="Giulia F.S."/>
            <person name="Sara T."/>
            <person name="Anna F."/>
            <person name="Clotilde B."/>
            <person name="Roberto B."/>
            <person name="Veronica D.S."/>
            <person name="Fabio R."/>
            <person name="Monica P."/>
            <person name="Olivier J."/>
            <person name="Enrico T."/>
            <person name="Nicola S."/>
        </authorList>
    </citation>
    <scope>NUCLEOTIDE SEQUENCE [LARGE SCALE GENOMIC DNA]</scope>
    <source>
        <strain evidence="3 4">DSM 45176</strain>
    </source>
</reference>
<gene>
    <name evidence="3" type="ORF">AWC22_04880</name>
</gene>
<protein>
    <recommendedName>
        <fullName evidence="5">Vegetative cell wall protein</fullName>
    </recommendedName>
</protein>
<sequence>MAIFGRMTARRRLRRATQESLTIPTFSSPVDCTPWVIGGLWPAELSSSDAGISTLAAHLNDDLQRIARSANDELMMIRRAGLVESARRAEVANVIDQARALAVRRVESAMRQRRRITQQVSRGYGTDLDTTRVMPAVKEPAIKEPLDVDPESADERLHRLLAFVARQEPRLNWAVGDHVDGTTILVTDLAHGWIPPGITLPEGVRLLDPERRGGSASALLGATTRCATYTPGDSTSWTPHLIATKASMRPREVPEVKDLGRELGNATTTRDGLPRMVHTLATAAAAGTAVVDEELELLRVHLETARYQVLAQYPDVAPVLLLNCMLLAATEGSVTADPVAANYHFAWFQKLSR</sequence>
<evidence type="ECO:0000313" key="4">
    <source>
        <dbReference type="Proteomes" id="UP000193087"/>
    </source>
</evidence>
<dbReference type="InterPro" id="IPR040833">
    <property type="entry name" value="DUF5631"/>
</dbReference>
<dbReference type="Pfam" id="PF18646">
    <property type="entry name" value="DUF5632"/>
    <property type="match status" value="1"/>
</dbReference>
<dbReference type="InterPro" id="IPR040604">
    <property type="entry name" value="DUF5632"/>
</dbReference>
<comment type="caution">
    <text evidence="3">The sequence shown here is derived from an EMBL/GenBank/DDBJ whole genome shotgun (WGS) entry which is preliminary data.</text>
</comment>
<evidence type="ECO:0000259" key="1">
    <source>
        <dbReference type="Pfam" id="PF18645"/>
    </source>
</evidence>
<feature type="domain" description="DUF5632" evidence="2">
    <location>
        <begin position="151"/>
        <end position="231"/>
    </location>
</feature>
<name>A0A1X2BE59_9MYCO</name>
<dbReference type="EMBL" id="LQPQ01000229">
    <property type="protein sequence ID" value="ORW61950.1"/>
    <property type="molecule type" value="Genomic_DNA"/>
</dbReference>
<feature type="domain" description="DUF5631" evidence="1">
    <location>
        <begin position="257"/>
        <end position="350"/>
    </location>
</feature>
<dbReference type="GeneID" id="93492213"/>
<evidence type="ECO:0000313" key="3">
    <source>
        <dbReference type="EMBL" id="ORW61950.1"/>
    </source>
</evidence>
<keyword evidence="4" id="KW-1185">Reference proteome</keyword>
<dbReference type="STRING" id="486698.AWC22_04880"/>
<dbReference type="Pfam" id="PF18645">
    <property type="entry name" value="DUF5631"/>
    <property type="match status" value="1"/>
</dbReference>
<dbReference type="AlphaFoldDB" id="A0A1X2BE59"/>
<organism evidence="3 4">
    <name type="scientific">Mycobacterium riyadhense</name>
    <dbReference type="NCBI Taxonomy" id="486698"/>
    <lineage>
        <taxon>Bacteria</taxon>
        <taxon>Bacillati</taxon>
        <taxon>Actinomycetota</taxon>
        <taxon>Actinomycetes</taxon>
        <taxon>Mycobacteriales</taxon>
        <taxon>Mycobacteriaceae</taxon>
        <taxon>Mycobacterium</taxon>
    </lineage>
</organism>
<dbReference type="Proteomes" id="UP000193087">
    <property type="component" value="Unassembled WGS sequence"/>
</dbReference>
<evidence type="ECO:0000259" key="2">
    <source>
        <dbReference type="Pfam" id="PF18646"/>
    </source>
</evidence>